<reference evidence="1 2" key="1">
    <citation type="submission" date="2018-11" db="EMBL/GenBank/DDBJ databases">
        <authorList>
            <consortium name="Pathogen Informatics"/>
        </authorList>
    </citation>
    <scope>NUCLEOTIDE SEQUENCE [LARGE SCALE GENOMIC DNA]</scope>
</reference>
<name>A0A183FZT1_HELPZ</name>
<dbReference type="WBParaSite" id="HPBE_0001429501-mRNA-1">
    <property type="protein sequence ID" value="HPBE_0001429501-mRNA-1"/>
    <property type="gene ID" value="HPBE_0001429501"/>
</dbReference>
<reference evidence="3" key="2">
    <citation type="submission" date="2019-09" db="UniProtKB">
        <authorList>
            <consortium name="WormBaseParasite"/>
        </authorList>
    </citation>
    <scope>IDENTIFICATION</scope>
</reference>
<evidence type="ECO:0000313" key="3">
    <source>
        <dbReference type="WBParaSite" id="HPBE_0001429501-mRNA-1"/>
    </source>
</evidence>
<accession>A0A3P8AQC9</accession>
<gene>
    <name evidence="1" type="ORF">HPBE_LOCUS14296</name>
</gene>
<evidence type="ECO:0000313" key="1">
    <source>
        <dbReference type="EMBL" id="VDO99157.1"/>
    </source>
</evidence>
<dbReference type="EMBL" id="UZAH01028298">
    <property type="protein sequence ID" value="VDO99157.1"/>
    <property type="molecule type" value="Genomic_DNA"/>
</dbReference>
<evidence type="ECO:0000313" key="2">
    <source>
        <dbReference type="Proteomes" id="UP000050761"/>
    </source>
</evidence>
<dbReference type="AlphaFoldDB" id="A0A183FZT1"/>
<protein>
    <submittedName>
        <fullName evidence="3">PH domain-containing protein</fullName>
    </submittedName>
</protein>
<keyword evidence="2" id="KW-1185">Reference proteome</keyword>
<proteinExistence type="predicted"/>
<accession>A0A183FZT1</accession>
<sequence>MKNFKYRWAGRLLRRKDDRWSLRVRGSQETIRDHWDDSLRDGQTLSQDLSESGVYLTGCKQPEIEQSG</sequence>
<dbReference type="Proteomes" id="UP000050761">
    <property type="component" value="Unassembled WGS sequence"/>
</dbReference>
<organism evidence="2 3">
    <name type="scientific">Heligmosomoides polygyrus</name>
    <name type="common">Parasitic roundworm</name>
    <dbReference type="NCBI Taxonomy" id="6339"/>
    <lineage>
        <taxon>Eukaryota</taxon>
        <taxon>Metazoa</taxon>
        <taxon>Ecdysozoa</taxon>
        <taxon>Nematoda</taxon>
        <taxon>Chromadorea</taxon>
        <taxon>Rhabditida</taxon>
        <taxon>Rhabditina</taxon>
        <taxon>Rhabditomorpha</taxon>
        <taxon>Strongyloidea</taxon>
        <taxon>Heligmosomidae</taxon>
        <taxon>Heligmosomoides</taxon>
    </lineage>
</organism>